<evidence type="ECO:0000256" key="3">
    <source>
        <dbReference type="ARBA" id="ARBA00022989"/>
    </source>
</evidence>
<evidence type="ECO:0000256" key="1">
    <source>
        <dbReference type="ARBA" id="ARBA00004167"/>
    </source>
</evidence>
<evidence type="ECO:0000256" key="4">
    <source>
        <dbReference type="ARBA" id="ARBA00023136"/>
    </source>
</evidence>
<dbReference type="PANTHER" id="PTHR15549:SF30">
    <property type="entry name" value="MID2 DOMAIN-CONTAINING PROTEIN"/>
    <property type="match status" value="1"/>
</dbReference>
<evidence type="ECO:0000313" key="7">
    <source>
        <dbReference type="EMBL" id="PSS29631.1"/>
    </source>
</evidence>
<evidence type="ECO:0000256" key="5">
    <source>
        <dbReference type="SAM" id="MobiDB-lite"/>
    </source>
</evidence>
<proteinExistence type="predicted"/>
<gene>
    <name evidence="7" type="ORF">PHLCEN_2v2779</name>
</gene>
<dbReference type="GO" id="GO:0071944">
    <property type="term" value="C:cell periphery"/>
    <property type="evidence" value="ECO:0007669"/>
    <property type="project" value="UniProtKB-ARBA"/>
</dbReference>
<feature type="region of interest" description="Disordered" evidence="5">
    <location>
        <begin position="132"/>
        <end position="154"/>
    </location>
</feature>
<accession>A0A2R6RHZ7</accession>
<feature type="transmembrane region" description="Helical" evidence="6">
    <location>
        <begin position="38"/>
        <end position="59"/>
    </location>
</feature>
<keyword evidence="8" id="KW-1185">Reference proteome</keyword>
<reference evidence="7 8" key="1">
    <citation type="submission" date="2018-02" db="EMBL/GenBank/DDBJ databases">
        <title>Genome sequence of the basidiomycete white-rot fungus Phlebia centrifuga.</title>
        <authorList>
            <person name="Granchi Z."/>
            <person name="Peng M."/>
            <person name="de Vries R.P."/>
            <person name="Hilden K."/>
            <person name="Makela M.R."/>
            <person name="Grigoriev I."/>
            <person name="Riley R."/>
        </authorList>
    </citation>
    <scope>NUCLEOTIDE SEQUENCE [LARGE SCALE GENOMIC DNA]</scope>
    <source>
        <strain evidence="7 8">FBCC195</strain>
    </source>
</reference>
<comment type="subcellular location">
    <subcellularLocation>
        <location evidence="1">Membrane</location>
        <topology evidence="1">Single-pass membrane protein</topology>
    </subcellularLocation>
</comment>
<dbReference type="STRING" id="98765.A0A2R6RHZ7"/>
<keyword evidence="4 6" id="KW-0472">Membrane</keyword>
<keyword evidence="2 6" id="KW-0812">Transmembrane</keyword>
<evidence type="ECO:0000313" key="8">
    <source>
        <dbReference type="Proteomes" id="UP000186601"/>
    </source>
</evidence>
<keyword evidence="3 6" id="KW-1133">Transmembrane helix</keyword>
<dbReference type="PANTHER" id="PTHR15549">
    <property type="entry name" value="PAIRED IMMUNOGLOBULIN-LIKE TYPE 2 RECEPTOR"/>
    <property type="match status" value="1"/>
</dbReference>
<dbReference type="OrthoDB" id="2576334at2759"/>
<dbReference type="GO" id="GO:0016020">
    <property type="term" value="C:membrane"/>
    <property type="evidence" value="ECO:0007669"/>
    <property type="project" value="UniProtKB-SubCell"/>
</dbReference>
<comment type="caution">
    <text evidence="7">The sequence shown here is derived from an EMBL/GenBank/DDBJ whole genome shotgun (WGS) entry which is preliminary data.</text>
</comment>
<evidence type="ECO:0000256" key="2">
    <source>
        <dbReference type="ARBA" id="ARBA00022692"/>
    </source>
</evidence>
<dbReference type="EMBL" id="MLYV02000256">
    <property type="protein sequence ID" value="PSS29631.1"/>
    <property type="molecule type" value="Genomic_DNA"/>
</dbReference>
<evidence type="ECO:0000256" key="6">
    <source>
        <dbReference type="SAM" id="Phobius"/>
    </source>
</evidence>
<feature type="compositionally biased region" description="Low complexity" evidence="5">
    <location>
        <begin position="139"/>
        <end position="150"/>
    </location>
</feature>
<dbReference type="Proteomes" id="UP000186601">
    <property type="component" value="Unassembled WGS sequence"/>
</dbReference>
<organism evidence="7 8">
    <name type="scientific">Hermanssonia centrifuga</name>
    <dbReference type="NCBI Taxonomy" id="98765"/>
    <lineage>
        <taxon>Eukaryota</taxon>
        <taxon>Fungi</taxon>
        <taxon>Dikarya</taxon>
        <taxon>Basidiomycota</taxon>
        <taxon>Agaricomycotina</taxon>
        <taxon>Agaricomycetes</taxon>
        <taxon>Polyporales</taxon>
        <taxon>Meruliaceae</taxon>
        <taxon>Hermanssonia</taxon>
    </lineage>
</organism>
<protein>
    <submittedName>
        <fullName evidence="7">Uncharacterized protein</fullName>
    </submittedName>
</protein>
<dbReference type="InterPro" id="IPR051694">
    <property type="entry name" value="Immunoregulatory_rcpt-like"/>
</dbReference>
<sequence length="189" mass="20639">MQSAHPVSSTIQFTTSFNAEPTRAFSASGTKKRNIEAIVGPVVAVVVIIFAALLALLWWRRRRQVTLEKDETVIPFPRNDRPEPWYKGMEANPIPPTRIVYTAAVGSKRPPPPLHPCAIDTVAHTESRASVDPSASILPPTFTQSTSSSVPSPPQTLDVNQIIELIAQRIDPATRGSVVDELAPPRYPS</sequence>
<dbReference type="AlphaFoldDB" id="A0A2R6RHZ7"/>
<name>A0A2R6RHZ7_9APHY</name>